<comment type="caution">
    <text evidence="2">The sequence shown here is derived from an EMBL/GenBank/DDBJ whole genome shotgun (WGS) entry which is preliminary data.</text>
</comment>
<accession>A0A371I3Y7</accession>
<reference evidence="2" key="1">
    <citation type="submission" date="2018-05" db="EMBL/GenBank/DDBJ databases">
        <title>Draft genome of Mucuna pruriens seed.</title>
        <authorList>
            <person name="Nnadi N.E."/>
            <person name="Vos R."/>
            <person name="Hasami M.H."/>
            <person name="Devisetty U.K."/>
            <person name="Aguiy J.C."/>
        </authorList>
    </citation>
    <scope>NUCLEOTIDE SEQUENCE [LARGE SCALE GENOMIC DNA]</scope>
    <source>
        <strain evidence="2">JCA_2017</strain>
    </source>
</reference>
<protein>
    <recommendedName>
        <fullName evidence="1">Reverse transcriptase Ty1/copia-type domain-containing protein</fullName>
    </recommendedName>
</protein>
<evidence type="ECO:0000313" key="3">
    <source>
        <dbReference type="Proteomes" id="UP000257109"/>
    </source>
</evidence>
<dbReference type="STRING" id="157652.A0A371I3Y7"/>
<dbReference type="OrthoDB" id="1917367at2759"/>
<dbReference type="Proteomes" id="UP000257109">
    <property type="component" value="Unassembled WGS sequence"/>
</dbReference>
<dbReference type="InterPro" id="IPR013103">
    <property type="entry name" value="RVT_2"/>
</dbReference>
<dbReference type="AlphaFoldDB" id="A0A371I3Y7"/>
<dbReference type="EMBL" id="QJKJ01000987">
    <property type="protein sequence ID" value="RDY09713.1"/>
    <property type="molecule type" value="Genomic_DNA"/>
</dbReference>
<feature type="domain" description="Reverse transcriptase Ty1/copia-type" evidence="1">
    <location>
        <begin position="11"/>
        <end position="105"/>
    </location>
</feature>
<gene>
    <name evidence="2" type="ORF">CR513_05885</name>
</gene>
<dbReference type="Pfam" id="PF07727">
    <property type="entry name" value="RVT_2"/>
    <property type="match status" value="1"/>
</dbReference>
<proteinExistence type="predicted"/>
<evidence type="ECO:0000313" key="2">
    <source>
        <dbReference type="EMBL" id="RDY09713.1"/>
    </source>
</evidence>
<evidence type="ECO:0000259" key="1">
    <source>
        <dbReference type="Pfam" id="PF07727"/>
    </source>
</evidence>
<keyword evidence="3" id="KW-1185">Reference proteome</keyword>
<feature type="non-terminal residue" evidence="2">
    <location>
        <position position="1"/>
    </location>
</feature>
<name>A0A371I3Y7_MUCPR</name>
<organism evidence="2 3">
    <name type="scientific">Mucuna pruriens</name>
    <name type="common">Velvet bean</name>
    <name type="synonym">Dolichos pruriens</name>
    <dbReference type="NCBI Taxonomy" id="157652"/>
    <lineage>
        <taxon>Eukaryota</taxon>
        <taxon>Viridiplantae</taxon>
        <taxon>Streptophyta</taxon>
        <taxon>Embryophyta</taxon>
        <taxon>Tracheophyta</taxon>
        <taxon>Spermatophyta</taxon>
        <taxon>Magnoliopsida</taxon>
        <taxon>eudicotyledons</taxon>
        <taxon>Gunneridae</taxon>
        <taxon>Pentapetalae</taxon>
        <taxon>rosids</taxon>
        <taxon>fabids</taxon>
        <taxon>Fabales</taxon>
        <taxon>Fabaceae</taxon>
        <taxon>Papilionoideae</taxon>
        <taxon>50 kb inversion clade</taxon>
        <taxon>NPAAA clade</taxon>
        <taxon>indigoferoid/millettioid clade</taxon>
        <taxon>Phaseoleae</taxon>
        <taxon>Mucuna</taxon>
    </lineage>
</organism>
<sequence length="116" mass="13250">MKEKINSIEKNQTWELVDPPSNKKLIALKYVYKVKVNPRGEVVKNKASLVTKVGIDYREVYAPVAKIETIRLVVVIAINVGWSMHQLDVKSTFLNDPLEEELKAKKTRLQTEEGTL</sequence>